<reference evidence="1" key="1">
    <citation type="submission" date="2019-04" db="EMBL/GenBank/DDBJ databases">
        <title>Microbes associate with the intestines of laboratory mice.</title>
        <authorList>
            <person name="Navarre W."/>
            <person name="Wong E."/>
            <person name="Huang K."/>
            <person name="Tropini C."/>
            <person name="Ng K."/>
            <person name="Yu B."/>
        </authorList>
    </citation>
    <scope>NUCLEOTIDE SEQUENCE</scope>
    <source>
        <strain evidence="1">NM09_H32</strain>
    </source>
</reference>
<name>A0AC61RAJ1_9FIRM</name>
<evidence type="ECO:0000313" key="2">
    <source>
        <dbReference type="Proteomes" id="UP000308836"/>
    </source>
</evidence>
<dbReference type="Proteomes" id="UP000308836">
    <property type="component" value="Unassembled WGS sequence"/>
</dbReference>
<keyword evidence="2" id="KW-1185">Reference proteome</keyword>
<gene>
    <name evidence="1" type="ORF">E5336_01460</name>
</gene>
<sequence length="391" mass="43701">MQRRCSMHIEISKEMRKRIIVYSSSLILAILAYTLINRFDEVMGIAGRITSILFPFLLGFAIAFILNQPVMTFEEKVLGRTKLNGPSKRILSELVIFIIAIGLLILIVGMVVPSLIDSIKTFTTNVQEYSNTLYEYMDYIAKTFNISSDMISKWFADLDLLPSITEALRSYLPKIADYSVGFVKEIANFIIAIAAAFYILLDKESLIRGIKKLNYSIFSKEIANYLTLFSHDAKEVFEQYIVGNLLDSLIVGVICYFGMLIFKIPYAPMIGFIVGVTNVIPIFGPFLGAIPVIIILLLINPWFSLIFAIFILVLQQIDGNVLKPVILGDKLGISGFWILFSVTVGGALGSILGMFLGVPVFALIYASLKDLAQINLERKNIEINDESGIIR</sequence>
<dbReference type="EMBL" id="SRYG01000002">
    <property type="protein sequence ID" value="TGY67108.1"/>
    <property type="molecule type" value="Genomic_DNA"/>
</dbReference>
<comment type="caution">
    <text evidence="1">The sequence shown here is derived from an EMBL/GenBank/DDBJ whole genome shotgun (WGS) entry which is preliminary data.</text>
</comment>
<evidence type="ECO:0000313" key="1">
    <source>
        <dbReference type="EMBL" id="TGY67108.1"/>
    </source>
</evidence>
<accession>A0AC61RAJ1</accession>
<organism evidence="1 2">
    <name type="scientific">Dubosiella muris</name>
    <dbReference type="NCBI Taxonomy" id="3038133"/>
    <lineage>
        <taxon>Bacteria</taxon>
        <taxon>Bacillati</taxon>
        <taxon>Bacillota</taxon>
        <taxon>Erysipelotrichia</taxon>
        <taxon>Erysipelotrichales</taxon>
        <taxon>Erysipelotrichaceae</taxon>
        <taxon>Dubosiella</taxon>
    </lineage>
</organism>
<protein>
    <submittedName>
        <fullName evidence="1">AI-2E family transporter</fullName>
    </submittedName>
</protein>
<proteinExistence type="predicted"/>